<dbReference type="EMBL" id="NHSF01000018">
    <property type="protein sequence ID" value="MBK5929538.1"/>
    <property type="molecule type" value="Genomic_DNA"/>
</dbReference>
<reference evidence="2" key="2">
    <citation type="journal article" date="2020" name="Microorganisms">
        <title>Osmotic Adaptation and Compatible Solute Biosynthesis of Phototrophic Bacteria as Revealed from Genome Analyses.</title>
        <authorList>
            <person name="Imhoff J.F."/>
            <person name="Rahn T."/>
            <person name="Kunzel S."/>
            <person name="Keller A."/>
            <person name="Neulinger S.C."/>
        </authorList>
    </citation>
    <scope>NUCLEOTIDE SEQUENCE</scope>
    <source>
        <strain evidence="2">DSM 4395</strain>
    </source>
</reference>
<dbReference type="Pfam" id="PF00781">
    <property type="entry name" value="DAGK_cat"/>
    <property type="match status" value="1"/>
</dbReference>
<dbReference type="InterPro" id="IPR017438">
    <property type="entry name" value="ATP-NAD_kinase_N"/>
</dbReference>
<name>A0AAJ0UDN6_HALSE</name>
<dbReference type="RefSeq" id="WP_201243896.1">
    <property type="nucleotide sequence ID" value="NZ_NHSF01000018.1"/>
</dbReference>
<gene>
    <name evidence="2" type="ORF">CCR82_03060</name>
</gene>
<sequence>MSQAVIVVNHRAGAGAPQVAALADRLSEHLSAQGLSVSTIAFGDDQAAPPWRQRLQAALAAGSEQVFVLGGDGTVLAVASQLFGHSVPLGIIPLGTANLLARDLDIPLQPEAAVDTLADDPAITAIDVGWVNGEPFLCASMIGLTTALARTREAMRGRGPLWATLRFLRKALLLLWRYPYHRLRIWLDGEQLNVETRALVITNNPIRSIVRPHPSRDRLDAGQLGLYGVHQGPLWELPRLALRLMQGDWAHDPRIFQQQARALRVETRHEHELVVMNDGERLRLKTPLLYEIQPAALCVLSP</sequence>
<dbReference type="PROSITE" id="PS50146">
    <property type="entry name" value="DAGK"/>
    <property type="match status" value="1"/>
</dbReference>
<dbReference type="InterPro" id="IPR045540">
    <property type="entry name" value="YegS/DAGK_C"/>
</dbReference>
<dbReference type="Pfam" id="PF19279">
    <property type="entry name" value="YegS_C"/>
    <property type="match status" value="1"/>
</dbReference>
<protein>
    <recommendedName>
        <fullName evidence="1">DAGKc domain-containing protein</fullName>
    </recommendedName>
</protein>
<dbReference type="InterPro" id="IPR001206">
    <property type="entry name" value="Diacylglycerol_kinase_cat_dom"/>
</dbReference>
<evidence type="ECO:0000313" key="3">
    <source>
        <dbReference type="Proteomes" id="UP001296967"/>
    </source>
</evidence>
<evidence type="ECO:0000313" key="2">
    <source>
        <dbReference type="EMBL" id="MBK5929538.1"/>
    </source>
</evidence>
<dbReference type="Gene3D" id="2.60.200.40">
    <property type="match status" value="1"/>
</dbReference>
<dbReference type="SMART" id="SM00046">
    <property type="entry name" value="DAGKc"/>
    <property type="match status" value="1"/>
</dbReference>
<dbReference type="Gene3D" id="3.40.50.10330">
    <property type="entry name" value="Probable inorganic polyphosphate/atp-NAD kinase, domain 1"/>
    <property type="match status" value="1"/>
</dbReference>
<reference evidence="2" key="1">
    <citation type="submission" date="2017-05" db="EMBL/GenBank/DDBJ databases">
        <authorList>
            <person name="Imhoff J.F."/>
            <person name="Rahn T."/>
            <person name="Kuenzel S."/>
            <person name="Neulinger S.C."/>
        </authorList>
    </citation>
    <scope>NUCLEOTIDE SEQUENCE</scope>
    <source>
        <strain evidence="2">DSM 4395</strain>
    </source>
</reference>
<organism evidence="2 3">
    <name type="scientific">Halochromatium salexigens</name>
    <name type="common">Chromatium salexigens</name>
    <dbReference type="NCBI Taxonomy" id="49447"/>
    <lineage>
        <taxon>Bacteria</taxon>
        <taxon>Pseudomonadati</taxon>
        <taxon>Pseudomonadota</taxon>
        <taxon>Gammaproteobacteria</taxon>
        <taxon>Chromatiales</taxon>
        <taxon>Chromatiaceae</taxon>
        <taxon>Halochromatium</taxon>
    </lineage>
</organism>
<evidence type="ECO:0000259" key="1">
    <source>
        <dbReference type="PROSITE" id="PS50146"/>
    </source>
</evidence>
<dbReference type="SUPFAM" id="SSF111331">
    <property type="entry name" value="NAD kinase/diacylglycerol kinase-like"/>
    <property type="match status" value="1"/>
</dbReference>
<feature type="domain" description="DAGKc" evidence="1">
    <location>
        <begin position="56"/>
        <end position="135"/>
    </location>
</feature>
<comment type="caution">
    <text evidence="2">The sequence shown here is derived from an EMBL/GenBank/DDBJ whole genome shotgun (WGS) entry which is preliminary data.</text>
</comment>
<accession>A0AAJ0UDN6</accession>
<proteinExistence type="predicted"/>
<dbReference type="Proteomes" id="UP001296967">
    <property type="component" value="Unassembled WGS sequence"/>
</dbReference>
<dbReference type="GO" id="GO:0016301">
    <property type="term" value="F:kinase activity"/>
    <property type="evidence" value="ECO:0007669"/>
    <property type="project" value="InterPro"/>
</dbReference>
<dbReference type="AlphaFoldDB" id="A0AAJ0UDN6"/>
<keyword evidence="3" id="KW-1185">Reference proteome</keyword>
<dbReference type="InterPro" id="IPR016064">
    <property type="entry name" value="NAD/diacylglycerol_kinase_sf"/>
</dbReference>